<evidence type="ECO:0000313" key="5">
    <source>
        <dbReference type="Proteomes" id="UP001524473"/>
    </source>
</evidence>
<evidence type="ECO:0000313" key="4">
    <source>
        <dbReference type="EMBL" id="MCQ4838902.1"/>
    </source>
</evidence>
<keyword evidence="1 4" id="KW-0378">Hydrolase</keyword>
<proteinExistence type="predicted"/>
<evidence type="ECO:0000256" key="1">
    <source>
        <dbReference type="ARBA" id="ARBA00022801"/>
    </source>
</evidence>
<dbReference type="InterPro" id="IPR045857">
    <property type="entry name" value="O16G_dom_2"/>
</dbReference>
<dbReference type="Proteomes" id="UP001524473">
    <property type="component" value="Unassembled WGS sequence"/>
</dbReference>
<accession>A0ABT1RW54</accession>
<dbReference type="GO" id="GO:0016787">
    <property type="term" value="F:hydrolase activity"/>
    <property type="evidence" value="ECO:0007669"/>
    <property type="project" value="UniProtKB-KW"/>
</dbReference>
<gene>
    <name evidence="4" type="ORF">NE695_03105</name>
</gene>
<dbReference type="SUPFAM" id="SSF51011">
    <property type="entry name" value="Glycosyl hydrolase domain"/>
    <property type="match status" value="1"/>
</dbReference>
<comment type="caution">
    <text evidence="4">The sequence shown here is derived from an EMBL/GenBank/DDBJ whole genome shotgun (WGS) entry which is preliminary data.</text>
</comment>
<dbReference type="Gene3D" id="3.90.400.10">
    <property type="entry name" value="Oligo-1,6-glucosidase, Domain 2"/>
    <property type="match status" value="1"/>
</dbReference>
<dbReference type="CDD" id="cd11338">
    <property type="entry name" value="AmyAc_CMD"/>
    <property type="match status" value="1"/>
</dbReference>
<feature type="domain" description="Glycosyl hydrolase family 13 catalytic" evidence="3">
    <location>
        <begin position="131"/>
        <end position="534"/>
    </location>
</feature>
<dbReference type="RefSeq" id="WP_066859817.1">
    <property type="nucleotide sequence ID" value="NZ_CABKVV010000008.1"/>
</dbReference>
<keyword evidence="2" id="KW-0326">Glycosidase</keyword>
<dbReference type="SUPFAM" id="SSF51445">
    <property type="entry name" value="(Trans)glycosidases"/>
    <property type="match status" value="1"/>
</dbReference>
<keyword evidence="5" id="KW-1185">Reference proteome</keyword>
<dbReference type="GeneID" id="90530950"/>
<dbReference type="Gene3D" id="3.20.20.80">
    <property type="entry name" value="Glycosidases"/>
    <property type="match status" value="1"/>
</dbReference>
<protein>
    <submittedName>
        <fullName evidence="4">Glycoside hydrolase family 13 protein</fullName>
    </submittedName>
</protein>
<evidence type="ECO:0000256" key="2">
    <source>
        <dbReference type="ARBA" id="ARBA00023295"/>
    </source>
</evidence>
<organism evidence="4 5">
    <name type="scientific">Neglectibacter timonensis</name>
    <dbReference type="NCBI Taxonomy" id="1776382"/>
    <lineage>
        <taxon>Bacteria</taxon>
        <taxon>Bacillati</taxon>
        <taxon>Bacillota</taxon>
        <taxon>Clostridia</taxon>
        <taxon>Eubacteriales</taxon>
        <taxon>Oscillospiraceae</taxon>
        <taxon>Neglectibacter</taxon>
    </lineage>
</organism>
<reference evidence="4 5" key="1">
    <citation type="submission" date="2022-06" db="EMBL/GenBank/DDBJ databases">
        <title>Isolation of gut microbiota from human fecal samples.</title>
        <authorList>
            <person name="Pamer E.G."/>
            <person name="Barat B."/>
            <person name="Waligurski E."/>
            <person name="Medina S."/>
            <person name="Paddock L."/>
            <person name="Mostad J."/>
        </authorList>
    </citation>
    <scope>NUCLEOTIDE SEQUENCE [LARGE SCALE GENOMIC DNA]</scope>
    <source>
        <strain evidence="4 5">DFI.9.73</strain>
    </source>
</reference>
<sequence>MFNSREKRHRNPVGAVPDGRSVHFKILLPRELSCREANLIMEQENGAASCLGMFWCGMEGADQEWWECHFTPDAPGLYFYHFEITTCRGRLRLSRGFGGQAVFGGMNRWQMTVYEKNFRTPDWLSGGIMYQIFPDRFCASGTAKGPLPADRALHEAWGEQPQWRPNAQGRVTNSDFFGGDLKGIEQKLPYLKELGVTCIYCNPVFESHSNHRYDTADYSKIDPLLGSREDFSSLCAAAEKLGIRVVLDGVFSHTGSDSVYFNREGRYETPGAFHSQQSPYYPWYTFRQWPNSYDCWWNFDTLPNVKETEPSYNEYINGEHGIVRSWLKAGSSGWRLDVADELPDEFLDRLTAAAKAETPDALVLGEVWEDASNKTAYGVRRRYLLGRQLDTVMNYPFRDAILGFLLGGDPLAFCETVESILENYPPQCVRLLMNHIGTHDTERALTVLGGEPSGSNGREWQSCHALSPEQREKGRRRLKLASLLQFTLPGIPCIYYGDEAGLEGYKDPFNRSCYPWGHEDQELLEWYRTLGQLRREQRSILAEGGFRTRYADGNLLAYERYQETDAGEDSLLIVVNRSHRPQSILEADIDFEKGSVLAGEPLNHTRVLSPYGYSLLRFHRDAPETQEEAIDAAE</sequence>
<dbReference type="PANTHER" id="PTHR10357:SF210">
    <property type="entry name" value="MALTODEXTRIN GLUCOSIDASE"/>
    <property type="match status" value="1"/>
</dbReference>
<dbReference type="EMBL" id="JANFZH010000005">
    <property type="protein sequence ID" value="MCQ4838902.1"/>
    <property type="molecule type" value="Genomic_DNA"/>
</dbReference>
<dbReference type="Pfam" id="PF00128">
    <property type="entry name" value="Alpha-amylase"/>
    <property type="match status" value="1"/>
</dbReference>
<dbReference type="SMART" id="SM00642">
    <property type="entry name" value="Aamy"/>
    <property type="match status" value="1"/>
</dbReference>
<name>A0ABT1RW54_9FIRM</name>
<dbReference type="InterPro" id="IPR017853">
    <property type="entry name" value="GH"/>
</dbReference>
<evidence type="ECO:0000259" key="3">
    <source>
        <dbReference type="SMART" id="SM00642"/>
    </source>
</evidence>
<dbReference type="InterPro" id="IPR006047">
    <property type="entry name" value="GH13_cat_dom"/>
</dbReference>
<dbReference type="PANTHER" id="PTHR10357">
    <property type="entry name" value="ALPHA-AMYLASE FAMILY MEMBER"/>
    <property type="match status" value="1"/>
</dbReference>